<feature type="transmembrane region" description="Helical" evidence="1">
    <location>
        <begin position="146"/>
        <end position="164"/>
    </location>
</feature>
<evidence type="ECO:0000313" key="2">
    <source>
        <dbReference type="EMBL" id="MDN3609416.1"/>
    </source>
</evidence>
<dbReference type="Proteomes" id="UP001238540">
    <property type="component" value="Unassembled WGS sequence"/>
</dbReference>
<sequence>MSYSNTSEESETISQTSNGGFLLYLVPPYIFVCTLGAIWLLIDGWVSNFSSISTLWAIDKDHALPSIAVSLLFTQVGAVLGGALLAIVSFHRYQAIEKAFDKDHLWGFMFSPLLALIIGTLAFAIIQSGLVVLSGGLDTKDHNTATLGYLSIGGIAGYNWDVFIKKLKDLSKNIITEEKPI</sequence>
<gene>
    <name evidence="2" type="ORF">QWZ16_06835</name>
</gene>
<keyword evidence="1" id="KW-0472">Membrane</keyword>
<reference evidence="3" key="1">
    <citation type="journal article" date="2019" name="Int. J. Syst. Evol. Microbiol.">
        <title>The Global Catalogue of Microorganisms (GCM) 10K type strain sequencing project: providing services to taxonomists for standard genome sequencing and annotation.</title>
        <authorList>
            <consortium name="The Broad Institute Genomics Platform"/>
            <consortium name="The Broad Institute Genome Sequencing Center for Infectious Disease"/>
            <person name="Wu L."/>
            <person name="Ma J."/>
        </authorList>
    </citation>
    <scope>NUCLEOTIDE SEQUENCE [LARGE SCALE GENOMIC DNA]</scope>
    <source>
        <strain evidence="3">CECT 7398</strain>
    </source>
</reference>
<comment type="caution">
    <text evidence="2">The sequence shown here is derived from an EMBL/GenBank/DDBJ whole genome shotgun (WGS) entry which is preliminary data.</text>
</comment>
<organism evidence="2 3">
    <name type="scientific">Vibrio ostreicida</name>
    <dbReference type="NCBI Taxonomy" id="526588"/>
    <lineage>
        <taxon>Bacteria</taxon>
        <taxon>Pseudomonadati</taxon>
        <taxon>Pseudomonadota</taxon>
        <taxon>Gammaproteobacteria</taxon>
        <taxon>Vibrionales</taxon>
        <taxon>Vibrionaceae</taxon>
        <taxon>Vibrio</taxon>
    </lineage>
</organism>
<dbReference type="EMBL" id="JAUFQC010000001">
    <property type="protein sequence ID" value="MDN3609416.1"/>
    <property type="molecule type" value="Genomic_DNA"/>
</dbReference>
<keyword evidence="3" id="KW-1185">Reference proteome</keyword>
<accession>A0ABT8BQK1</accession>
<name>A0ABT8BQK1_9VIBR</name>
<keyword evidence="1" id="KW-0812">Transmembrane</keyword>
<evidence type="ECO:0000313" key="3">
    <source>
        <dbReference type="Proteomes" id="UP001238540"/>
    </source>
</evidence>
<dbReference type="RefSeq" id="WP_170882399.1">
    <property type="nucleotide sequence ID" value="NZ_JABEYA020000002.1"/>
</dbReference>
<proteinExistence type="predicted"/>
<protein>
    <submittedName>
        <fullName evidence="2">Uncharacterized protein</fullName>
    </submittedName>
</protein>
<feature type="transmembrane region" description="Helical" evidence="1">
    <location>
        <begin position="105"/>
        <end position="126"/>
    </location>
</feature>
<keyword evidence="1" id="KW-1133">Transmembrane helix</keyword>
<evidence type="ECO:0000256" key="1">
    <source>
        <dbReference type="SAM" id="Phobius"/>
    </source>
</evidence>
<feature type="transmembrane region" description="Helical" evidence="1">
    <location>
        <begin position="21"/>
        <end position="42"/>
    </location>
</feature>
<feature type="transmembrane region" description="Helical" evidence="1">
    <location>
        <begin position="62"/>
        <end position="93"/>
    </location>
</feature>